<dbReference type="GO" id="GO:0016301">
    <property type="term" value="F:kinase activity"/>
    <property type="evidence" value="ECO:0007669"/>
    <property type="project" value="UniProtKB-KW"/>
</dbReference>
<protein>
    <submittedName>
        <fullName evidence="1">Adenylate kinase</fullName>
    </submittedName>
</protein>
<name>A0ABT5R0C4_9GAMM</name>
<evidence type="ECO:0000313" key="1">
    <source>
        <dbReference type="EMBL" id="MDD1793732.1"/>
    </source>
</evidence>
<comment type="caution">
    <text evidence="1">The sequence shown here is derived from an EMBL/GenBank/DDBJ whole genome shotgun (WGS) entry which is preliminary data.</text>
</comment>
<organism evidence="1 2">
    <name type="scientific">Enterovibrio gelatinilyticus</name>
    <dbReference type="NCBI Taxonomy" id="2899819"/>
    <lineage>
        <taxon>Bacteria</taxon>
        <taxon>Pseudomonadati</taxon>
        <taxon>Pseudomonadota</taxon>
        <taxon>Gammaproteobacteria</taxon>
        <taxon>Vibrionales</taxon>
        <taxon>Vibrionaceae</taxon>
        <taxon>Enterovibrio</taxon>
    </lineage>
</organism>
<evidence type="ECO:0000313" key="2">
    <source>
        <dbReference type="Proteomes" id="UP001149400"/>
    </source>
</evidence>
<gene>
    <name evidence="1" type="ORF">LRP50_11380</name>
</gene>
<dbReference type="Proteomes" id="UP001149400">
    <property type="component" value="Unassembled WGS sequence"/>
</dbReference>
<sequence>MSKALSSATGIPLHPLDAIVYKKNGEFVERQIFDEAHESIISSDQWIIDGLGPLDSFNKRLEAADTLIYIDLPYPTSYWFVTKRLLKGLFVKPEGWPDGSSVLKGSLGSYKFLKLSPKFWNDDFTSRLDSLSSHKTVHIIRTASALNAFVAELKKPQAIHS</sequence>
<dbReference type="EMBL" id="JAJUBC010000011">
    <property type="protein sequence ID" value="MDD1793732.1"/>
    <property type="molecule type" value="Genomic_DNA"/>
</dbReference>
<dbReference type="PANTHER" id="PTHR37816:SF2">
    <property type="entry name" value="DNA TOPOLOGY MODULATION PROTEIN FLAR-RELATED PROTEIN"/>
    <property type="match status" value="1"/>
</dbReference>
<keyword evidence="2" id="KW-1185">Reference proteome</keyword>
<proteinExistence type="predicted"/>
<dbReference type="RefSeq" id="WP_274164582.1">
    <property type="nucleotide sequence ID" value="NZ_JAJUBC010000011.1"/>
</dbReference>
<accession>A0ABT5R0C4</accession>
<dbReference type="InterPro" id="IPR052922">
    <property type="entry name" value="Cytidylate_Kinase-2"/>
</dbReference>
<keyword evidence="1" id="KW-0418">Kinase</keyword>
<reference evidence="1" key="1">
    <citation type="submission" date="2021-12" db="EMBL/GenBank/DDBJ databases">
        <title>Enterovibrio ZSDZ35 sp. nov. and Enterovibrio ZSDZ42 sp. nov., isolated from coastal seawater in Qingdao.</title>
        <authorList>
            <person name="Zhang P."/>
        </authorList>
    </citation>
    <scope>NUCLEOTIDE SEQUENCE</scope>
    <source>
        <strain evidence="1">ZSDZ42</strain>
    </source>
</reference>
<keyword evidence="1" id="KW-0808">Transferase</keyword>
<dbReference type="PANTHER" id="PTHR37816">
    <property type="entry name" value="YALI0E33011P"/>
    <property type="match status" value="1"/>
</dbReference>